<dbReference type="Pfam" id="PF15558">
    <property type="entry name" value="DUF4659"/>
    <property type="match status" value="1"/>
</dbReference>
<dbReference type="Proteomes" id="UP000281553">
    <property type="component" value="Unassembled WGS sequence"/>
</dbReference>
<reference evidence="2 3" key="1">
    <citation type="submission" date="2018-11" db="EMBL/GenBank/DDBJ databases">
        <authorList>
            <consortium name="Pathogen Informatics"/>
        </authorList>
    </citation>
    <scope>NUCLEOTIDE SEQUENCE [LARGE SCALE GENOMIC DNA]</scope>
</reference>
<evidence type="ECO:0000256" key="1">
    <source>
        <dbReference type="SAM" id="MobiDB-lite"/>
    </source>
</evidence>
<name>A0A3P7P1H1_DIBLA</name>
<dbReference type="AlphaFoldDB" id="A0A3P7P1H1"/>
<dbReference type="OrthoDB" id="6280614at2759"/>
<protein>
    <recommendedName>
        <fullName evidence="4">Nucleotide exchange factor GrpE</fullName>
    </recommendedName>
</protein>
<organism evidence="2 3">
    <name type="scientific">Dibothriocephalus latus</name>
    <name type="common">Fish tapeworm</name>
    <name type="synonym">Diphyllobothrium latum</name>
    <dbReference type="NCBI Taxonomy" id="60516"/>
    <lineage>
        <taxon>Eukaryota</taxon>
        <taxon>Metazoa</taxon>
        <taxon>Spiralia</taxon>
        <taxon>Lophotrochozoa</taxon>
        <taxon>Platyhelminthes</taxon>
        <taxon>Cestoda</taxon>
        <taxon>Eucestoda</taxon>
        <taxon>Diphyllobothriidea</taxon>
        <taxon>Diphyllobothriidae</taxon>
        <taxon>Dibothriocephalus</taxon>
    </lineage>
</organism>
<evidence type="ECO:0000313" key="2">
    <source>
        <dbReference type="EMBL" id="VDN11766.1"/>
    </source>
</evidence>
<sequence>MAEEAKRQNALEVSKHREERAQQAAEERDQMLQKTKELASATEQLREEIRRAFQLDSFDKVAQRAQLINDLGLGNDV</sequence>
<dbReference type="InterPro" id="IPR029090">
    <property type="entry name" value="DUF4659"/>
</dbReference>
<proteinExistence type="predicted"/>
<feature type="region of interest" description="Disordered" evidence="1">
    <location>
        <begin position="1"/>
        <end position="30"/>
    </location>
</feature>
<dbReference type="EMBL" id="UYRU01052215">
    <property type="protein sequence ID" value="VDN11766.1"/>
    <property type="molecule type" value="Genomic_DNA"/>
</dbReference>
<evidence type="ECO:0000313" key="3">
    <source>
        <dbReference type="Proteomes" id="UP000281553"/>
    </source>
</evidence>
<evidence type="ECO:0008006" key="4">
    <source>
        <dbReference type="Google" id="ProtNLM"/>
    </source>
</evidence>
<accession>A0A3P7P1H1</accession>
<keyword evidence="3" id="KW-1185">Reference proteome</keyword>
<gene>
    <name evidence="2" type="ORF">DILT_LOCUS7597</name>
</gene>